<evidence type="ECO:0000256" key="13">
    <source>
        <dbReference type="SAM" id="Phobius"/>
    </source>
</evidence>
<feature type="transmembrane region" description="Helical" evidence="13">
    <location>
        <begin position="96"/>
        <end position="117"/>
    </location>
</feature>
<evidence type="ECO:0000256" key="12">
    <source>
        <dbReference type="ARBA" id="ARBA00037975"/>
    </source>
</evidence>
<name>A0A7W4I5V8_GLUDI</name>
<dbReference type="PANTHER" id="PTHR30529">
    <property type="entry name" value="CYTOCHROME B561"/>
    <property type="match status" value="1"/>
</dbReference>
<feature type="domain" description="Cytochrome b561 bacterial/Ni-hydrogenase" evidence="14">
    <location>
        <begin position="18"/>
        <end position="184"/>
    </location>
</feature>
<dbReference type="GO" id="GO:0046872">
    <property type="term" value="F:metal ion binding"/>
    <property type="evidence" value="ECO:0007669"/>
    <property type="project" value="UniProtKB-KW"/>
</dbReference>
<keyword evidence="7" id="KW-0479">Metal-binding</keyword>
<keyword evidence="5" id="KW-0349">Heme</keyword>
<comment type="similarity">
    <text evidence="12">Belongs to the cytochrome b561 family.</text>
</comment>
<accession>A0A7W4I5V8</accession>
<evidence type="ECO:0000256" key="3">
    <source>
        <dbReference type="ARBA" id="ARBA00022448"/>
    </source>
</evidence>
<dbReference type="Proteomes" id="UP000550787">
    <property type="component" value="Unassembled WGS sequence"/>
</dbReference>
<comment type="caution">
    <text evidence="15">The sequence shown here is derived from an EMBL/GenBank/DDBJ whole genome shotgun (WGS) entry which is preliminary data.</text>
</comment>
<evidence type="ECO:0000256" key="2">
    <source>
        <dbReference type="ARBA" id="ARBA00004651"/>
    </source>
</evidence>
<dbReference type="RefSeq" id="WP_012228343.1">
    <property type="nucleotide sequence ID" value="NZ_JABEQG010000019.1"/>
</dbReference>
<dbReference type="SUPFAM" id="SSF81342">
    <property type="entry name" value="Transmembrane di-heme cytochromes"/>
    <property type="match status" value="1"/>
</dbReference>
<feature type="transmembrane region" description="Helical" evidence="13">
    <location>
        <begin position="153"/>
        <end position="173"/>
    </location>
</feature>
<feature type="transmembrane region" description="Helical" evidence="13">
    <location>
        <begin position="55"/>
        <end position="76"/>
    </location>
</feature>
<evidence type="ECO:0000256" key="11">
    <source>
        <dbReference type="ARBA" id="ARBA00023136"/>
    </source>
</evidence>
<dbReference type="AlphaFoldDB" id="A0A7W4I5V8"/>
<evidence type="ECO:0000256" key="4">
    <source>
        <dbReference type="ARBA" id="ARBA00022475"/>
    </source>
</evidence>
<keyword evidence="10" id="KW-0408">Iron</keyword>
<keyword evidence="8" id="KW-0249">Electron transport</keyword>
<proteinExistence type="inferred from homology"/>
<dbReference type="InterPro" id="IPR016174">
    <property type="entry name" value="Di-haem_cyt_TM"/>
</dbReference>
<comment type="subcellular location">
    <subcellularLocation>
        <location evidence="2">Cell membrane</location>
        <topology evidence="2">Multi-pass membrane protein</topology>
    </subcellularLocation>
</comment>
<dbReference type="GO" id="GO:0009055">
    <property type="term" value="F:electron transfer activity"/>
    <property type="evidence" value="ECO:0007669"/>
    <property type="project" value="InterPro"/>
</dbReference>
<keyword evidence="6 13" id="KW-0812">Transmembrane</keyword>
<evidence type="ECO:0000259" key="14">
    <source>
        <dbReference type="Pfam" id="PF01292"/>
    </source>
</evidence>
<evidence type="ECO:0000313" key="15">
    <source>
        <dbReference type="EMBL" id="MBB2156833.1"/>
    </source>
</evidence>
<evidence type="ECO:0000313" key="16">
    <source>
        <dbReference type="Proteomes" id="UP000550787"/>
    </source>
</evidence>
<dbReference type="EMBL" id="JABEQG010000019">
    <property type="protein sequence ID" value="MBB2156833.1"/>
    <property type="molecule type" value="Genomic_DNA"/>
</dbReference>
<feature type="transmembrane region" description="Helical" evidence="13">
    <location>
        <begin position="25"/>
        <end position="43"/>
    </location>
</feature>
<dbReference type="OMA" id="FVTRIAW"/>
<organism evidence="15 16">
    <name type="scientific">Gluconacetobacter diazotrophicus</name>
    <name type="common">Acetobacter diazotrophicus</name>
    <dbReference type="NCBI Taxonomy" id="33996"/>
    <lineage>
        <taxon>Bacteria</taxon>
        <taxon>Pseudomonadati</taxon>
        <taxon>Pseudomonadota</taxon>
        <taxon>Alphaproteobacteria</taxon>
        <taxon>Acetobacterales</taxon>
        <taxon>Acetobacteraceae</taxon>
        <taxon>Gluconacetobacter</taxon>
    </lineage>
</organism>
<gene>
    <name evidence="15" type="ORF">HLH33_11005</name>
</gene>
<evidence type="ECO:0000256" key="6">
    <source>
        <dbReference type="ARBA" id="ARBA00022692"/>
    </source>
</evidence>
<dbReference type="PANTHER" id="PTHR30529:SF7">
    <property type="entry name" value="CYTOCHROME B561 BACTERIAL_NI-HYDROGENASE DOMAIN-CONTAINING PROTEIN"/>
    <property type="match status" value="1"/>
</dbReference>
<sequence>MDGMGAIDPGGLNAAPVRYSVETRWLHWGCAVLILAQFVLGELMHRVPRSLHGTLVSFHLSLGVLLAALFVTRIAWRVTGGRAIRFAARGTADRAAHAVHGVLYVAVGAEIALGYLARWSTGRPVVAFGVPIASPFGAFSQASHRLFGTLHDWLAWGIIILAAGHAAAAVYHARVLRDDVMRRMC</sequence>
<dbReference type="Pfam" id="PF01292">
    <property type="entry name" value="Ni_hydr_CYTB"/>
    <property type="match status" value="1"/>
</dbReference>
<dbReference type="GO" id="GO:0022904">
    <property type="term" value="P:respiratory electron transport chain"/>
    <property type="evidence" value="ECO:0007669"/>
    <property type="project" value="InterPro"/>
</dbReference>
<evidence type="ECO:0000256" key="7">
    <source>
        <dbReference type="ARBA" id="ARBA00022723"/>
    </source>
</evidence>
<dbReference type="InterPro" id="IPR011577">
    <property type="entry name" value="Cyt_b561_bac/Ni-Hgenase"/>
</dbReference>
<keyword evidence="9 13" id="KW-1133">Transmembrane helix</keyword>
<keyword evidence="3" id="KW-0813">Transport</keyword>
<evidence type="ECO:0000256" key="8">
    <source>
        <dbReference type="ARBA" id="ARBA00022982"/>
    </source>
</evidence>
<dbReference type="Gene3D" id="1.20.950.20">
    <property type="entry name" value="Transmembrane di-heme cytochromes, Chain C"/>
    <property type="match status" value="1"/>
</dbReference>
<evidence type="ECO:0000256" key="1">
    <source>
        <dbReference type="ARBA" id="ARBA00001970"/>
    </source>
</evidence>
<evidence type="ECO:0000256" key="5">
    <source>
        <dbReference type="ARBA" id="ARBA00022617"/>
    </source>
</evidence>
<reference evidence="15 16" key="1">
    <citation type="submission" date="2020-04" db="EMBL/GenBank/DDBJ databases">
        <title>Description of novel Gluconacetobacter.</title>
        <authorList>
            <person name="Sombolestani A."/>
        </authorList>
    </citation>
    <scope>NUCLEOTIDE SEQUENCE [LARGE SCALE GENOMIC DNA]</scope>
    <source>
        <strain evidence="15 16">LMG 7603</strain>
    </source>
</reference>
<keyword evidence="11 13" id="KW-0472">Membrane</keyword>
<dbReference type="InterPro" id="IPR052168">
    <property type="entry name" value="Cytochrome_b561_oxidase"/>
</dbReference>
<comment type="cofactor">
    <cofactor evidence="1">
        <name>heme b</name>
        <dbReference type="ChEBI" id="CHEBI:60344"/>
    </cofactor>
</comment>
<evidence type="ECO:0000256" key="9">
    <source>
        <dbReference type="ARBA" id="ARBA00022989"/>
    </source>
</evidence>
<protein>
    <submittedName>
        <fullName evidence="15">Cytochrome b</fullName>
    </submittedName>
</protein>
<dbReference type="GO" id="GO:0005886">
    <property type="term" value="C:plasma membrane"/>
    <property type="evidence" value="ECO:0007669"/>
    <property type="project" value="UniProtKB-SubCell"/>
</dbReference>
<evidence type="ECO:0000256" key="10">
    <source>
        <dbReference type="ARBA" id="ARBA00023004"/>
    </source>
</evidence>
<keyword evidence="4" id="KW-1003">Cell membrane</keyword>
<dbReference type="GO" id="GO:0020037">
    <property type="term" value="F:heme binding"/>
    <property type="evidence" value="ECO:0007669"/>
    <property type="project" value="TreeGrafter"/>
</dbReference>